<evidence type="ECO:0000259" key="3">
    <source>
        <dbReference type="Pfam" id="PF13439"/>
    </source>
</evidence>
<proteinExistence type="predicted"/>
<keyword evidence="5" id="KW-1185">Reference proteome</keyword>
<name>A0A0X8X525_9SPHI</name>
<dbReference type="Pfam" id="PF00534">
    <property type="entry name" value="Glycos_transf_1"/>
    <property type="match status" value="1"/>
</dbReference>
<evidence type="ECO:0000313" key="4">
    <source>
        <dbReference type="EMBL" id="BAU55756.1"/>
    </source>
</evidence>
<dbReference type="GO" id="GO:0009103">
    <property type="term" value="P:lipopolysaccharide biosynthetic process"/>
    <property type="evidence" value="ECO:0007669"/>
    <property type="project" value="TreeGrafter"/>
</dbReference>
<dbReference type="SUPFAM" id="SSF53756">
    <property type="entry name" value="UDP-Glycosyltransferase/glycogen phosphorylase"/>
    <property type="match status" value="1"/>
</dbReference>
<dbReference type="EC" id="2.4.1.246" evidence="4"/>
<keyword evidence="4" id="KW-0328">Glycosyltransferase</keyword>
<evidence type="ECO:0000259" key="2">
    <source>
        <dbReference type="Pfam" id="PF00534"/>
    </source>
</evidence>
<gene>
    <name evidence="4" type="primary">mfpsA_2</name>
    <name evidence="4" type="ORF">MgSA37_03948</name>
</gene>
<evidence type="ECO:0000256" key="1">
    <source>
        <dbReference type="ARBA" id="ARBA00022679"/>
    </source>
</evidence>
<dbReference type="AlphaFoldDB" id="A0A0X8X525"/>
<dbReference type="InterPro" id="IPR028098">
    <property type="entry name" value="Glyco_trans_4-like_N"/>
</dbReference>
<dbReference type="GO" id="GO:0103011">
    <property type="term" value="F:mannosylfructose-phosphate synthase activity"/>
    <property type="evidence" value="ECO:0007669"/>
    <property type="project" value="UniProtKB-EC"/>
</dbReference>
<dbReference type="FunFam" id="3.40.50.2000:FF:000119">
    <property type="entry name" value="Glycosyl transferase group 1"/>
    <property type="match status" value="1"/>
</dbReference>
<feature type="domain" description="Glycosyl transferase family 1" evidence="2">
    <location>
        <begin position="185"/>
        <end position="342"/>
    </location>
</feature>
<dbReference type="PANTHER" id="PTHR46401:SF2">
    <property type="entry name" value="GLYCOSYLTRANSFERASE WBBK-RELATED"/>
    <property type="match status" value="1"/>
</dbReference>
<keyword evidence="1 4" id="KW-0808">Transferase</keyword>
<sequence length="368" mass="41582">MADSRIRLTIDARMIYHSGIGKYLRMLLPFIIKEYDVTLLGNPEQLAQFTPPAKVIAFNAPIYSIGEQIQLPKLVSHADIFWSPHYNVPLLGIKCEKKVVTIHDVYHLAFYKDLSLKQKLYAKVVINNAVKTSDAIITVSDFSKSEIIKYTACNPGKIAVIYNGVEQSVTNVNPGTVREKYQLPAKYILFVGNVKPHKNLKTLLKAFLLLNERFKSIYKIVIAGKKDGFITGDRDLIDWVNANDELRDRVVFTGYIDNDDMNGIYLNASLFVFPTVYEGFGLPPLEAMLNSCPVIASNASCIPEVCGQAALYFDPMNEYDLKNAIEKVLTDKATMDEMVNEGLERIKLFDWKNAADSHIRLFNQIIEN</sequence>
<evidence type="ECO:0000313" key="5">
    <source>
        <dbReference type="Proteomes" id="UP000218263"/>
    </source>
</evidence>
<accession>A0A0X8X525</accession>
<organism evidence="4 5">
    <name type="scientific">Mucilaginibacter gotjawali</name>
    <dbReference type="NCBI Taxonomy" id="1550579"/>
    <lineage>
        <taxon>Bacteria</taxon>
        <taxon>Pseudomonadati</taxon>
        <taxon>Bacteroidota</taxon>
        <taxon>Sphingobacteriia</taxon>
        <taxon>Sphingobacteriales</taxon>
        <taxon>Sphingobacteriaceae</taxon>
        <taxon>Mucilaginibacter</taxon>
    </lineage>
</organism>
<dbReference type="InterPro" id="IPR001296">
    <property type="entry name" value="Glyco_trans_1"/>
</dbReference>
<dbReference type="KEGG" id="mgot:MgSA37_03948"/>
<protein>
    <submittedName>
        <fullName evidence="4">Mannosylfructose-phosphate synthase</fullName>
        <ecNumber evidence="4">2.4.1.246</ecNumber>
    </submittedName>
</protein>
<dbReference type="Pfam" id="PF13439">
    <property type="entry name" value="Glyco_transf_4"/>
    <property type="match status" value="1"/>
</dbReference>
<dbReference type="CDD" id="cd03809">
    <property type="entry name" value="GT4_MtfB-like"/>
    <property type="match status" value="1"/>
</dbReference>
<dbReference type="EMBL" id="AP017313">
    <property type="protein sequence ID" value="BAU55756.1"/>
    <property type="molecule type" value="Genomic_DNA"/>
</dbReference>
<dbReference type="Proteomes" id="UP000218263">
    <property type="component" value="Chromosome"/>
</dbReference>
<reference evidence="4 5" key="1">
    <citation type="submission" date="2015-12" db="EMBL/GenBank/DDBJ databases">
        <title>Genome sequence of Mucilaginibacter gotjawali.</title>
        <authorList>
            <person name="Lee J.S."/>
            <person name="Lee K.C."/>
            <person name="Kim K.K."/>
            <person name="Lee B.W."/>
        </authorList>
    </citation>
    <scope>NUCLEOTIDE SEQUENCE [LARGE SCALE GENOMIC DNA]</scope>
    <source>
        <strain evidence="4 5">SA3-7</strain>
    </source>
</reference>
<dbReference type="Gene3D" id="3.40.50.2000">
    <property type="entry name" value="Glycogen Phosphorylase B"/>
    <property type="match status" value="2"/>
</dbReference>
<dbReference type="PANTHER" id="PTHR46401">
    <property type="entry name" value="GLYCOSYLTRANSFERASE WBBK-RELATED"/>
    <property type="match status" value="1"/>
</dbReference>
<feature type="domain" description="Glycosyltransferase subfamily 4-like N-terminal" evidence="3">
    <location>
        <begin position="55"/>
        <end position="166"/>
    </location>
</feature>